<protein>
    <submittedName>
        <fullName evidence="1">Uncharacterized protein</fullName>
    </submittedName>
</protein>
<dbReference type="Proteomes" id="UP001529235">
    <property type="component" value="Unassembled WGS sequence"/>
</dbReference>
<comment type="caution">
    <text evidence="1">The sequence shown here is derived from an EMBL/GenBank/DDBJ whole genome shotgun (WGS) entry which is preliminary data.</text>
</comment>
<dbReference type="EMBL" id="JASNVW010000003">
    <property type="protein sequence ID" value="MDK6028852.1"/>
    <property type="molecule type" value="Genomic_DNA"/>
</dbReference>
<name>A0ABD4Z6A4_9CREN</name>
<dbReference type="AlphaFoldDB" id="A0ABD4Z6A4"/>
<gene>
    <name evidence="1" type="ORF">QPL79_05695</name>
</gene>
<reference evidence="1 2" key="1">
    <citation type="submission" date="2023-05" db="EMBL/GenBank/DDBJ databases">
        <title>A new hyperthermophilic archaea 'Ignisphaera cupida' sp. nov. and description of the family 'Ignisphaeraceae' fam. nov.</title>
        <authorList>
            <person name="Podosokorskaya O.A."/>
            <person name="Elcheninov A.G."/>
            <person name="Klukina A."/>
            <person name="Merkel A.Y."/>
        </authorList>
    </citation>
    <scope>NUCLEOTIDE SEQUENCE [LARGE SCALE GENOMIC DNA]</scope>
    <source>
        <strain evidence="1 2">4213-co</strain>
    </source>
</reference>
<proteinExistence type="predicted"/>
<sequence>MREKYSHLHFINDSGKVELLWSRKWDDRIQPNHWYGEVTDLCMMT</sequence>
<keyword evidence="2" id="KW-1185">Reference proteome</keyword>
<evidence type="ECO:0000313" key="2">
    <source>
        <dbReference type="Proteomes" id="UP001529235"/>
    </source>
</evidence>
<evidence type="ECO:0000313" key="1">
    <source>
        <dbReference type="EMBL" id="MDK6028852.1"/>
    </source>
</evidence>
<organism evidence="1 2">
    <name type="scientific">Ignisphaera cupida</name>
    <dbReference type="NCBI Taxonomy" id="3050454"/>
    <lineage>
        <taxon>Archaea</taxon>
        <taxon>Thermoproteota</taxon>
        <taxon>Thermoprotei</taxon>
        <taxon>Desulfurococcales</taxon>
        <taxon>Desulfurococcaceae</taxon>
        <taxon>Ignisphaera</taxon>
    </lineage>
</organism>
<accession>A0ABD4Z6A4</accession>
<dbReference type="RefSeq" id="WP_285273838.1">
    <property type="nucleotide sequence ID" value="NZ_JASNVW010000003.1"/>
</dbReference>